<feature type="transmembrane region" description="Helical" evidence="1">
    <location>
        <begin position="17"/>
        <end position="36"/>
    </location>
</feature>
<evidence type="ECO:0000313" key="2">
    <source>
        <dbReference type="EMBL" id="GGA75692.1"/>
    </source>
</evidence>
<keyword evidence="1" id="KW-1133">Transmembrane helix</keyword>
<dbReference type="Pfam" id="PF14163">
    <property type="entry name" value="SieB"/>
    <property type="match status" value="1"/>
</dbReference>
<dbReference type="Proteomes" id="UP000658793">
    <property type="component" value="Unassembled WGS sequence"/>
</dbReference>
<comment type="caution">
    <text evidence="2">The sequence shown here is derived from an EMBL/GenBank/DDBJ whole genome shotgun (WGS) entry which is preliminary data.</text>
</comment>
<organism evidence="2 3">
    <name type="scientific">Flavobacterium palustre</name>
    <dbReference type="NCBI Taxonomy" id="1476463"/>
    <lineage>
        <taxon>Bacteria</taxon>
        <taxon>Pseudomonadati</taxon>
        <taxon>Bacteroidota</taxon>
        <taxon>Flavobacteriia</taxon>
        <taxon>Flavobacteriales</taxon>
        <taxon>Flavobacteriaceae</taxon>
        <taxon>Flavobacterium</taxon>
    </lineage>
</organism>
<protein>
    <recommendedName>
        <fullName evidence="4">Superinfection exclusion protein B</fullName>
    </recommendedName>
</protein>
<dbReference type="RefSeq" id="WP_188493726.1">
    <property type="nucleotide sequence ID" value="NZ_BMGA01000003.1"/>
</dbReference>
<name>A0ABQ1HFW8_9FLAO</name>
<feature type="transmembrane region" description="Helical" evidence="1">
    <location>
        <begin position="48"/>
        <end position="72"/>
    </location>
</feature>
<reference evidence="3" key="1">
    <citation type="journal article" date="2019" name="Int. J. Syst. Evol. Microbiol.">
        <title>The Global Catalogue of Microorganisms (GCM) 10K type strain sequencing project: providing services to taxonomists for standard genome sequencing and annotation.</title>
        <authorList>
            <consortium name="The Broad Institute Genomics Platform"/>
            <consortium name="The Broad Institute Genome Sequencing Center for Infectious Disease"/>
            <person name="Wu L."/>
            <person name="Ma J."/>
        </authorList>
    </citation>
    <scope>NUCLEOTIDE SEQUENCE [LARGE SCALE GENOMIC DNA]</scope>
    <source>
        <strain evidence="3">CGMCC 1.12811</strain>
    </source>
</reference>
<keyword evidence="1" id="KW-0812">Transmembrane</keyword>
<gene>
    <name evidence="2" type="ORF">GCM10008015_15420</name>
</gene>
<keyword evidence="3" id="KW-1185">Reference proteome</keyword>
<keyword evidence="1" id="KW-0472">Membrane</keyword>
<accession>A0ABQ1HFW8</accession>
<evidence type="ECO:0000256" key="1">
    <source>
        <dbReference type="SAM" id="Phobius"/>
    </source>
</evidence>
<evidence type="ECO:0000313" key="3">
    <source>
        <dbReference type="Proteomes" id="UP000658793"/>
    </source>
</evidence>
<proteinExistence type="predicted"/>
<evidence type="ECO:0008006" key="4">
    <source>
        <dbReference type="Google" id="ProtNLM"/>
    </source>
</evidence>
<dbReference type="InterPro" id="IPR025982">
    <property type="entry name" value="SieB"/>
</dbReference>
<dbReference type="EMBL" id="BMGA01000003">
    <property type="protein sequence ID" value="GGA75692.1"/>
    <property type="molecule type" value="Genomic_DNA"/>
</dbReference>
<sequence>MENIKALFDLTKLPAKFFFLFAVLSGFLLFADSDILKKIHLEKLNDTYGWIIGLVFISATGLVFVNFIIWVFKAINDKVKFFKVKKEYLERLKNLDIHEKAVLREFIINQKSSIEVPIDNPTITGLIRKNILSINKQFGNSFILNGMNTAVSMNKFVEKHLTLSDIDLTENPTEKEIEIIKSSRPEWIERHSWRY</sequence>